<keyword evidence="2" id="KW-1185">Reference proteome</keyword>
<sequence>MRETGEVTSDSSFVFGLDTQKQIKPNIVRAAARQLPSEVNTPGGTVSGGYMIHFFEPVITAFHADVELGSYVIYRHAGS</sequence>
<dbReference type="EMBL" id="RBNJ01023585">
    <property type="protein sequence ID" value="RUS16987.1"/>
    <property type="molecule type" value="Genomic_DNA"/>
</dbReference>
<evidence type="ECO:0000313" key="2">
    <source>
        <dbReference type="Proteomes" id="UP000274822"/>
    </source>
</evidence>
<gene>
    <name evidence="1" type="ORF">BC938DRAFT_476396</name>
</gene>
<name>A0A433PHH0_9FUNG</name>
<reference evidence="1 2" key="1">
    <citation type="journal article" date="2018" name="New Phytol.">
        <title>Phylogenomics of Endogonaceae and evolution of mycorrhizas within Mucoromycota.</title>
        <authorList>
            <person name="Chang Y."/>
            <person name="Desiro A."/>
            <person name="Na H."/>
            <person name="Sandor L."/>
            <person name="Lipzen A."/>
            <person name="Clum A."/>
            <person name="Barry K."/>
            <person name="Grigoriev I.V."/>
            <person name="Martin F.M."/>
            <person name="Stajich J.E."/>
            <person name="Smith M.E."/>
            <person name="Bonito G."/>
            <person name="Spatafora J.W."/>
        </authorList>
    </citation>
    <scope>NUCLEOTIDE SEQUENCE [LARGE SCALE GENOMIC DNA]</scope>
    <source>
        <strain evidence="1 2">AD002</strain>
    </source>
</reference>
<dbReference type="AlphaFoldDB" id="A0A433PHH0"/>
<comment type="caution">
    <text evidence="1">The sequence shown here is derived from an EMBL/GenBank/DDBJ whole genome shotgun (WGS) entry which is preliminary data.</text>
</comment>
<accession>A0A433PHH0</accession>
<dbReference type="Proteomes" id="UP000274822">
    <property type="component" value="Unassembled WGS sequence"/>
</dbReference>
<organism evidence="1 2">
    <name type="scientific">Jimgerdemannia flammicorona</name>
    <dbReference type="NCBI Taxonomy" id="994334"/>
    <lineage>
        <taxon>Eukaryota</taxon>
        <taxon>Fungi</taxon>
        <taxon>Fungi incertae sedis</taxon>
        <taxon>Mucoromycota</taxon>
        <taxon>Mucoromycotina</taxon>
        <taxon>Endogonomycetes</taxon>
        <taxon>Endogonales</taxon>
        <taxon>Endogonaceae</taxon>
        <taxon>Jimgerdemannia</taxon>
    </lineage>
</organism>
<evidence type="ECO:0000313" key="1">
    <source>
        <dbReference type="EMBL" id="RUS16987.1"/>
    </source>
</evidence>
<protein>
    <submittedName>
        <fullName evidence="1">Uncharacterized protein</fullName>
    </submittedName>
</protein>
<proteinExistence type="predicted"/>